<organism evidence="2 3">
    <name type="scientific">Aureispira anguillae</name>
    <dbReference type="NCBI Taxonomy" id="2864201"/>
    <lineage>
        <taxon>Bacteria</taxon>
        <taxon>Pseudomonadati</taxon>
        <taxon>Bacteroidota</taxon>
        <taxon>Saprospiria</taxon>
        <taxon>Saprospirales</taxon>
        <taxon>Saprospiraceae</taxon>
        <taxon>Aureispira</taxon>
    </lineage>
</organism>
<keyword evidence="1" id="KW-0732">Signal</keyword>
<keyword evidence="3" id="KW-1185">Reference proteome</keyword>
<feature type="chain" id="PRO_5037907872" description="Outer membrane protein beta-barrel domain-containing protein" evidence="1">
    <location>
        <begin position="24"/>
        <end position="297"/>
    </location>
</feature>
<feature type="signal peptide" evidence="1">
    <location>
        <begin position="1"/>
        <end position="23"/>
    </location>
</feature>
<evidence type="ECO:0000313" key="2">
    <source>
        <dbReference type="EMBL" id="BDS10010.1"/>
    </source>
</evidence>
<evidence type="ECO:0000313" key="3">
    <source>
        <dbReference type="Proteomes" id="UP001060919"/>
    </source>
</evidence>
<dbReference type="KEGG" id="aup:AsAng_0007150"/>
<evidence type="ECO:0000256" key="1">
    <source>
        <dbReference type="SAM" id="SignalP"/>
    </source>
</evidence>
<proteinExistence type="predicted"/>
<reference evidence="2" key="1">
    <citation type="submission" date="2022-09" db="EMBL/GenBank/DDBJ databases">
        <title>Aureispira anguillicida sp. nov., isolated from Leptocephalus of Japanese eel Anguilla japonica.</title>
        <authorList>
            <person name="Yuasa K."/>
            <person name="Mekata T."/>
            <person name="Ikunari K."/>
        </authorList>
    </citation>
    <scope>NUCLEOTIDE SEQUENCE</scope>
    <source>
        <strain evidence="2">EL160426</strain>
    </source>
</reference>
<gene>
    <name evidence="2" type="ORF">AsAng_0007150</name>
</gene>
<sequence length="297" mass="35105">MKFYRYLALFLLVNSLVVPNLQAQDLTDGIKSWFGYSVNVNIGKRFKGKFAQLYSVDLPDARFGFMQTDVTLAYKLTGRHYLQIEFSSAQYPWRSRHINFGFSNNPLGLTSYQRLTLNYNVSHKLLKKNNHLKLKHYAVAQLFFPQPEKHRVRFIYTLRIYYANKKWPWRISPYLASSLYYYLGGRPIIYYNNEGQITGYNSPNGYHRFRVKTGFSFRPFKNVLFNCTLYVIFQWEFNTGIFPNTDINYKRPISLDNVSYPFNPTSIKTQQPFNNYTAIGLHLSYRIKVALKKKNAR</sequence>
<dbReference type="RefSeq" id="WP_264791353.1">
    <property type="nucleotide sequence ID" value="NZ_AP026867.1"/>
</dbReference>
<protein>
    <recommendedName>
        <fullName evidence="4">Outer membrane protein beta-barrel domain-containing protein</fullName>
    </recommendedName>
</protein>
<dbReference type="AlphaFoldDB" id="A0A915YBG7"/>
<dbReference type="Proteomes" id="UP001060919">
    <property type="component" value="Chromosome"/>
</dbReference>
<accession>A0A915YBG7</accession>
<evidence type="ECO:0008006" key="4">
    <source>
        <dbReference type="Google" id="ProtNLM"/>
    </source>
</evidence>
<name>A0A915YBG7_9BACT</name>
<dbReference type="EMBL" id="AP026867">
    <property type="protein sequence ID" value="BDS10010.1"/>
    <property type="molecule type" value="Genomic_DNA"/>
</dbReference>